<dbReference type="EMBL" id="CP029192">
    <property type="protein sequence ID" value="QES36323.1"/>
    <property type="molecule type" value="Genomic_DNA"/>
</dbReference>
<dbReference type="Proteomes" id="UP000322927">
    <property type="component" value="Chromosome"/>
</dbReference>
<evidence type="ECO:0000313" key="1">
    <source>
        <dbReference type="EMBL" id="QES36323.1"/>
    </source>
</evidence>
<gene>
    <name evidence="1" type="ORF">DEJ48_25570</name>
</gene>
<dbReference type="RefSeq" id="WP_150218597.1">
    <property type="nucleotide sequence ID" value="NZ_CP029192.1"/>
</dbReference>
<dbReference type="AlphaFoldDB" id="A0A5P2C1B6"/>
<sequence>MSWTPLLATLLGAVIATGSALLVEFRKDRRETTAEQTRSKRELYGAYLGALAAARSELNLIFLNRGMPEAERRSAARRCFAQCYETRYQIEIFAPRAVVEPALAYFLSVRRAREAAIRGVAPGDPEHDLIFEEVMDALSAVRAAMRLDMRTDKLPSA</sequence>
<accession>A0A5P2C1B6</accession>
<organism evidence="1 2">
    <name type="scientific">Streptomyces venezuelae</name>
    <dbReference type="NCBI Taxonomy" id="54571"/>
    <lineage>
        <taxon>Bacteria</taxon>
        <taxon>Bacillati</taxon>
        <taxon>Actinomycetota</taxon>
        <taxon>Actinomycetes</taxon>
        <taxon>Kitasatosporales</taxon>
        <taxon>Streptomycetaceae</taxon>
        <taxon>Streptomyces</taxon>
    </lineage>
</organism>
<dbReference type="OrthoDB" id="4289123at2"/>
<evidence type="ECO:0000313" key="2">
    <source>
        <dbReference type="Proteomes" id="UP000322927"/>
    </source>
</evidence>
<reference evidence="1 2" key="1">
    <citation type="submission" date="2018-05" db="EMBL/GenBank/DDBJ databases">
        <title>Streptomyces venezuelae.</title>
        <authorList>
            <person name="Kim W."/>
            <person name="Lee N."/>
            <person name="Cho B.-K."/>
        </authorList>
    </citation>
    <scope>NUCLEOTIDE SEQUENCE [LARGE SCALE GENOMIC DNA]</scope>
    <source>
        <strain evidence="1 2">ATCC 14584</strain>
    </source>
</reference>
<protein>
    <submittedName>
        <fullName evidence="1">Uncharacterized protein</fullName>
    </submittedName>
</protein>
<name>A0A5P2C1B6_STRVZ</name>
<proteinExistence type="predicted"/>